<keyword evidence="1" id="KW-0812">Transmembrane</keyword>
<evidence type="ECO:0000313" key="3">
    <source>
        <dbReference type="Proteomes" id="UP000317199"/>
    </source>
</evidence>
<keyword evidence="1" id="KW-0472">Membrane</keyword>
<accession>A0A514BU34</accession>
<organism evidence="2 3">
    <name type="scientific">Marilutibacter alkalisoli</name>
    <dbReference type="NCBI Taxonomy" id="2591633"/>
    <lineage>
        <taxon>Bacteria</taxon>
        <taxon>Pseudomonadati</taxon>
        <taxon>Pseudomonadota</taxon>
        <taxon>Gammaproteobacteria</taxon>
        <taxon>Lysobacterales</taxon>
        <taxon>Lysobacteraceae</taxon>
        <taxon>Marilutibacter</taxon>
    </lineage>
</organism>
<feature type="transmembrane region" description="Helical" evidence="1">
    <location>
        <begin position="86"/>
        <end position="110"/>
    </location>
</feature>
<feature type="transmembrane region" description="Helical" evidence="1">
    <location>
        <begin position="130"/>
        <end position="149"/>
    </location>
</feature>
<dbReference type="RefSeq" id="WP_141624137.1">
    <property type="nucleotide sequence ID" value="NZ_CP041242.1"/>
</dbReference>
<dbReference type="KEGG" id="lyj:FKV23_12470"/>
<feature type="transmembrane region" description="Helical" evidence="1">
    <location>
        <begin position="39"/>
        <end position="65"/>
    </location>
</feature>
<dbReference type="EMBL" id="CP041242">
    <property type="protein sequence ID" value="QDH70805.1"/>
    <property type="molecule type" value="Genomic_DNA"/>
</dbReference>
<keyword evidence="1" id="KW-1133">Transmembrane helix</keyword>
<sequence>MSREDIVAIATRLFAIFLVVVQIRYLASVAIAPESVRDMLLLAAAVSVPFLLVAALLWFFPLTVARKLLPVMKEPRPLVDPGSRTALELALTAIGFWVLAMAIVDMTYWITYLFHTSRQPYPIEFGSENWANAAATVVELLLGGWLVFGSRGLAAFVTRLRYAGDGKG</sequence>
<dbReference type="OrthoDB" id="5986216at2"/>
<proteinExistence type="predicted"/>
<feature type="transmembrane region" description="Helical" evidence="1">
    <location>
        <begin position="7"/>
        <end position="27"/>
    </location>
</feature>
<keyword evidence="3" id="KW-1185">Reference proteome</keyword>
<reference evidence="2 3" key="1">
    <citation type="submission" date="2019-06" db="EMBL/GenBank/DDBJ databases">
        <title>Lysobacter alkalisoli sp. nov. isolated from saline-alkali soil.</title>
        <authorList>
            <person name="Sun J.-Q."/>
            <person name="Xu L."/>
        </authorList>
    </citation>
    <scope>NUCLEOTIDE SEQUENCE [LARGE SCALE GENOMIC DNA]</scope>
    <source>
        <strain evidence="2 3">SJ-36</strain>
    </source>
</reference>
<gene>
    <name evidence="2" type="ORF">FKV23_12470</name>
</gene>
<dbReference type="Proteomes" id="UP000317199">
    <property type="component" value="Chromosome"/>
</dbReference>
<dbReference type="AlphaFoldDB" id="A0A514BU34"/>
<name>A0A514BU34_9GAMM</name>
<evidence type="ECO:0000256" key="1">
    <source>
        <dbReference type="SAM" id="Phobius"/>
    </source>
</evidence>
<protein>
    <submittedName>
        <fullName evidence="2">Uncharacterized protein</fullName>
    </submittedName>
</protein>
<evidence type="ECO:0000313" key="2">
    <source>
        <dbReference type="EMBL" id="QDH70805.1"/>
    </source>
</evidence>